<gene>
    <name evidence="1" type="ORF">E2C01_082395</name>
</gene>
<dbReference type="AlphaFoldDB" id="A0A5B7IS84"/>
<keyword evidence="2" id="KW-1185">Reference proteome</keyword>
<protein>
    <submittedName>
        <fullName evidence="1">Uncharacterized protein</fullName>
    </submittedName>
</protein>
<evidence type="ECO:0000313" key="2">
    <source>
        <dbReference type="Proteomes" id="UP000324222"/>
    </source>
</evidence>
<sequence>MQHQIQLFKFSVPLRDSSTPGQRKTSRKLPILHSFAACLELHEASVRPFLPPTKHSKLDK</sequence>
<dbReference type="EMBL" id="VSRR010074788">
    <property type="protein sequence ID" value="MPC87530.1"/>
    <property type="molecule type" value="Genomic_DNA"/>
</dbReference>
<reference evidence="1 2" key="1">
    <citation type="submission" date="2019-05" db="EMBL/GenBank/DDBJ databases">
        <title>Another draft genome of Portunus trituberculatus and its Hox gene families provides insights of decapod evolution.</title>
        <authorList>
            <person name="Jeong J.-H."/>
            <person name="Song I."/>
            <person name="Kim S."/>
            <person name="Choi T."/>
            <person name="Kim D."/>
            <person name="Ryu S."/>
            <person name="Kim W."/>
        </authorList>
    </citation>
    <scope>NUCLEOTIDE SEQUENCE [LARGE SCALE GENOMIC DNA]</scope>
    <source>
        <tissue evidence="1">Muscle</tissue>
    </source>
</reference>
<dbReference type="Proteomes" id="UP000324222">
    <property type="component" value="Unassembled WGS sequence"/>
</dbReference>
<accession>A0A5B7IS84</accession>
<proteinExistence type="predicted"/>
<comment type="caution">
    <text evidence="1">The sequence shown here is derived from an EMBL/GenBank/DDBJ whole genome shotgun (WGS) entry which is preliminary data.</text>
</comment>
<name>A0A5B7IS84_PORTR</name>
<evidence type="ECO:0000313" key="1">
    <source>
        <dbReference type="EMBL" id="MPC87530.1"/>
    </source>
</evidence>
<organism evidence="1 2">
    <name type="scientific">Portunus trituberculatus</name>
    <name type="common">Swimming crab</name>
    <name type="synonym">Neptunus trituberculatus</name>
    <dbReference type="NCBI Taxonomy" id="210409"/>
    <lineage>
        <taxon>Eukaryota</taxon>
        <taxon>Metazoa</taxon>
        <taxon>Ecdysozoa</taxon>
        <taxon>Arthropoda</taxon>
        <taxon>Crustacea</taxon>
        <taxon>Multicrustacea</taxon>
        <taxon>Malacostraca</taxon>
        <taxon>Eumalacostraca</taxon>
        <taxon>Eucarida</taxon>
        <taxon>Decapoda</taxon>
        <taxon>Pleocyemata</taxon>
        <taxon>Brachyura</taxon>
        <taxon>Eubrachyura</taxon>
        <taxon>Portunoidea</taxon>
        <taxon>Portunidae</taxon>
        <taxon>Portuninae</taxon>
        <taxon>Portunus</taxon>
    </lineage>
</organism>